<gene>
    <name evidence="4" type="ORF">OG477_43535</name>
</gene>
<dbReference type="AlphaFoldDB" id="A0AAU1I9K5"/>
<accession>A0AAU1I9K5</accession>
<proteinExistence type="inferred from homology"/>
<dbReference type="PANTHER" id="PTHR11487">
    <property type="entry name" value="THIOESTERASE"/>
    <property type="match status" value="1"/>
</dbReference>
<keyword evidence="2 4" id="KW-0378">Hydrolase</keyword>
<sequence length="248" mass="26796">MGRWISTWPSSPDDEALPALLCLPPAGAGCHQFRAWTLALAGIGQVYGAQLPGRENRWREPMPETFGEAVEAIADELRPVVAGGRPLIVFGHSFGGLLGYEVARRVRPAALVVSACRAPRHWDGAGRGIVDDDEELDKLFDTPGLDPAFLDEDTRALMVAMLRKDAVLSLSYTHRPGTPLSVPVHAWRAADDETVTEEDLAGWGSVTAAAFRVHRVHGGHHAVLRHPEALLEHLAGLLRHTAAPADTT</sequence>
<dbReference type="SUPFAM" id="SSF53474">
    <property type="entry name" value="alpha/beta-Hydrolases"/>
    <property type="match status" value="1"/>
</dbReference>
<evidence type="ECO:0000256" key="1">
    <source>
        <dbReference type="ARBA" id="ARBA00007169"/>
    </source>
</evidence>
<dbReference type="Gene3D" id="3.40.50.1820">
    <property type="entry name" value="alpha/beta hydrolase"/>
    <property type="match status" value="1"/>
</dbReference>
<comment type="similarity">
    <text evidence="1">Belongs to the thioesterase family.</text>
</comment>
<dbReference type="InterPro" id="IPR012223">
    <property type="entry name" value="TEII"/>
</dbReference>
<dbReference type="InterPro" id="IPR001031">
    <property type="entry name" value="Thioesterase"/>
</dbReference>
<reference evidence="4" key="1">
    <citation type="submission" date="2022-10" db="EMBL/GenBank/DDBJ databases">
        <title>The complete genomes of actinobacterial strains from the NBC collection.</title>
        <authorList>
            <person name="Joergensen T.S."/>
            <person name="Alvarez Arevalo M."/>
            <person name="Sterndorff E.B."/>
            <person name="Faurdal D."/>
            <person name="Vuksanovic O."/>
            <person name="Mourched A.-S."/>
            <person name="Charusanti P."/>
            <person name="Shaw S."/>
            <person name="Blin K."/>
            <person name="Weber T."/>
        </authorList>
    </citation>
    <scope>NUCLEOTIDE SEQUENCE</scope>
    <source>
        <strain evidence="4">NBC 00180</strain>
    </source>
</reference>
<name>A0AAU1I9K5_9ACTN</name>
<protein>
    <submittedName>
        <fullName evidence="4">Alpha/beta fold hydrolase</fullName>
    </submittedName>
</protein>
<dbReference type="InterPro" id="IPR029058">
    <property type="entry name" value="AB_hydrolase_fold"/>
</dbReference>
<evidence type="ECO:0000259" key="3">
    <source>
        <dbReference type="SMART" id="SM00824"/>
    </source>
</evidence>
<dbReference type="Pfam" id="PF00975">
    <property type="entry name" value="Thioesterase"/>
    <property type="match status" value="1"/>
</dbReference>
<dbReference type="GO" id="GO:0008610">
    <property type="term" value="P:lipid biosynthetic process"/>
    <property type="evidence" value="ECO:0007669"/>
    <property type="project" value="TreeGrafter"/>
</dbReference>
<dbReference type="PANTHER" id="PTHR11487:SF0">
    <property type="entry name" value="S-ACYL FATTY ACID SYNTHASE THIOESTERASE, MEDIUM CHAIN"/>
    <property type="match status" value="1"/>
</dbReference>
<dbReference type="InterPro" id="IPR020802">
    <property type="entry name" value="TesA-like"/>
</dbReference>
<evidence type="ECO:0000313" key="4">
    <source>
        <dbReference type="EMBL" id="WTP91674.1"/>
    </source>
</evidence>
<feature type="domain" description="Thioesterase TesA-like" evidence="3">
    <location>
        <begin position="21"/>
        <end position="238"/>
    </location>
</feature>
<organism evidence="4">
    <name type="scientific">Streptomyces sp. NBC_00180</name>
    <dbReference type="NCBI Taxonomy" id="2903632"/>
    <lineage>
        <taxon>Bacteria</taxon>
        <taxon>Bacillati</taxon>
        <taxon>Actinomycetota</taxon>
        <taxon>Actinomycetes</taxon>
        <taxon>Kitasatosporales</taxon>
        <taxon>Streptomycetaceae</taxon>
        <taxon>Streptomyces</taxon>
    </lineage>
</organism>
<dbReference type="EMBL" id="CP108140">
    <property type="protein sequence ID" value="WTP91674.1"/>
    <property type="molecule type" value="Genomic_DNA"/>
</dbReference>
<evidence type="ECO:0000256" key="2">
    <source>
        <dbReference type="ARBA" id="ARBA00022801"/>
    </source>
</evidence>
<dbReference type="SMART" id="SM00824">
    <property type="entry name" value="PKS_TE"/>
    <property type="match status" value="1"/>
</dbReference>
<dbReference type="PROSITE" id="PS51257">
    <property type="entry name" value="PROKAR_LIPOPROTEIN"/>
    <property type="match status" value="1"/>
</dbReference>
<dbReference type="GO" id="GO:0016787">
    <property type="term" value="F:hydrolase activity"/>
    <property type="evidence" value="ECO:0007669"/>
    <property type="project" value="UniProtKB-KW"/>
</dbReference>